<reference evidence="2 3" key="1">
    <citation type="journal article" date="2005" name="Science">
        <title>The genome sequence of Trypanosoma cruzi, etiologic agent of Chagas disease.</title>
        <authorList>
            <person name="El-Sayed N.M."/>
            <person name="Myler P.J."/>
            <person name="Bartholomeu D.C."/>
            <person name="Nilsson D."/>
            <person name="Aggarwal G."/>
            <person name="Tran A.N."/>
            <person name="Ghedin E."/>
            <person name="Worthey E.A."/>
            <person name="Delcher A.L."/>
            <person name="Blandin G."/>
            <person name="Westenberger S.J."/>
            <person name="Caler E."/>
            <person name="Cerqueira G.C."/>
            <person name="Branche C."/>
            <person name="Haas B."/>
            <person name="Anupama A."/>
            <person name="Arner E."/>
            <person name="Aslund L."/>
            <person name="Attipoe P."/>
            <person name="Bontempi E."/>
            <person name="Bringaud F."/>
            <person name="Burton P."/>
            <person name="Cadag E."/>
            <person name="Campbell D.A."/>
            <person name="Carrington M."/>
            <person name="Crabtree J."/>
            <person name="Darban H."/>
            <person name="da Silveira J.F."/>
            <person name="de Jong P."/>
            <person name="Edwards K."/>
            <person name="Englund P.T."/>
            <person name="Fazelina G."/>
            <person name="Feldblyum T."/>
            <person name="Ferella M."/>
            <person name="Frasch A.C."/>
            <person name="Gull K."/>
            <person name="Horn D."/>
            <person name="Hou L."/>
            <person name="Huang Y."/>
            <person name="Kindlund E."/>
            <person name="Klingbeil M."/>
            <person name="Kluge S."/>
            <person name="Koo H."/>
            <person name="Lacerda D."/>
            <person name="Levin M.J."/>
            <person name="Lorenzi H."/>
            <person name="Louie T."/>
            <person name="Machado C.R."/>
            <person name="McCulloch R."/>
            <person name="McKenna A."/>
            <person name="Mizuno Y."/>
            <person name="Mottram J.C."/>
            <person name="Nelson S."/>
            <person name="Ochaya S."/>
            <person name="Osoegawa K."/>
            <person name="Pai G."/>
            <person name="Parsons M."/>
            <person name="Pentony M."/>
            <person name="Pettersson U."/>
            <person name="Pop M."/>
            <person name="Ramirez J.L."/>
            <person name="Rinta J."/>
            <person name="Robertson L."/>
            <person name="Salzberg S.L."/>
            <person name="Sanchez D.O."/>
            <person name="Seyler A."/>
            <person name="Sharma R."/>
            <person name="Shetty J."/>
            <person name="Simpson A.J."/>
            <person name="Sisk E."/>
            <person name="Tammi M.T."/>
            <person name="Tarleton R."/>
            <person name="Teixeira S."/>
            <person name="Van Aken S."/>
            <person name="Vogt C."/>
            <person name="Ward P.N."/>
            <person name="Wickstead B."/>
            <person name="Wortman J."/>
            <person name="White O."/>
            <person name="Fraser C.M."/>
            <person name="Stuart K.D."/>
            <person name="Andersson B."/>
        </authorList>
    </citation>
    <scope>NUCLEOTIDE SEQUENCE [LARGE SCALE GENOMIC DNA]</scope>
    <source>
        <strain evidence="2 3">CL Brener</strain>
    </source>
</reference>
<gene>
    <name evidence="2" type="ORF">Tc00.1047053508177.64</name>
</gene>
<protein>
    <submittedName>
        <fullName evidence="2">Uncharacterized protein</fullName>
    </submittedName>
</protein>
<organism evidence="2 3">
    <name type="scientific">Trypanosoma cruzi (strain CL Brener)</name>
    <dbReference type="NCBI Taxonomy" id="353153"/>
    <lineage>
        <taxon>Eukaryota</taxon>
        <taxon>Discoba</taxon>
        <taxon>Euglenozoa</taxon>
        <taxon>Kinetoplastea</taxon>
        <taxon>Metakinetoplastina</taxon>
        <taxon>Trypanosomatida</taxon>
        <taxon>Trypanosomatidae</taxon>
        <taxon>Trypanosoma</taxon>
        <taxon>Schizotrypanum</taxon>
    </lineage>
</organism>
<name>Q4DF42_TRYCC</name>
<dbReference type="PaxDb" id="353153-Q4DF42"/>
<dbReference type="InParanoid" id="Q4DF42"/>
<dbReference type="KEGG" id="tcr:508177.64"/>
<evidence type="ECO:0000313" key="2">
    <source>
        <dbReference type="EMBL" id="EAN91149.1"/>
    </source>
</evidence>
<accession>Q4DF42</accession>
<keyword evidence="3" id="KW-1185">Reference proteome</keyword>
<feature type="region of interest" description="Disordered" evidence="1">
    <location>
        <begin position="260"/>
        <end position="280"/>
    </location>
</feature>
<dbReference type="EMBL" id="AAHK01000552">
    <property type="protein sequence ID" value="EAN91149.1"/>
    <property type="molecule type" value="Genomic_DNA"/>
</dbReference>
<proteinExistence type="predicted"/>
<dbReference type="OMA" id="FHRISTQ"/>
<evidence type="ECO:0000256" key="1">
    <source>
        <dbReference type="SAM" id="MobiDB-lite"/>
    </source>
</evidence>
<sequence length="315" mass="35313">MALCMPRCTWTVLLTAWVFLLFLLLPSLFHRISTQLPKSLSPSRRVCGERGGKQTKKKKRIVPKRLDLNKRKLVDRTMLANIGLESESRVRENRIRGRRHVPRDETFGQQPTYMTAPFAVQQEPLRNPRSTAMPLPQDILMPEENEKGSFASNCDVPQPQLGEERLSKSGLNIFSWNTEAPKALPSRVRRERDAEELLRLKPLDAEVQRDIEVREKFEGNTHSRFLCFSQDGEAGKQLGSRGRDRNRLPQTTLASAPVLDGISCNRNPTGDAVPHGRRRFPPTACPNEGIAGFAGMGMGGFGRPHKPVGNGANGF</sequence>
<dbReference type="AlphaFoldDB" id="Q4DF42"/>
<evidence type="ECO:0000313" key="3">
    <source>
        <dbReference type="Proteomes" id="UP000002296"/>
    </source>
</evidence>
<comment type="caution">
    <text evidence="2">The sequence shown here is derived from an EMBL/GenBank/DDBJ whole genome shotgun (WGS) entry which is preliminary data.</text>
</comment>
<dbReference type="GeneID" id="3544308"/>
<dbReference type="Proteomes" id="UP000002296">
    <property type="component" value="Unassembled WGS sequence"/>
</dbReference>
<dbReference type="RefSeq" id="XP_813000.1">
    <property type="nucleotide sequence ID" value="XM_807907.1"/>
</dbReference>
<feature type="region of interest" description="Disordered" evidence="1">
    <location>
        <begin position="40"/>
        <end position="59"/>
    </location>
</feature>